<dbReference type="HOGENOM" id="CLU_2634138_0_0_3"/>
<evidence type="ECO:0000313" key="3">
    <source>
        <dbReference type="EMBL" id="AFZ17721.1"/>
    </source>
</evidence>
<organism evidence="3 4">
    <name type="scientific">Allocoleopsis franciscana PCC 7113</name>
    <dbReference type="NCBI Taxonomy" id="1173027"/>
    <lineage>
        <taxon>Bacteria</taxon>
        <taxon>Bacillati</taxon>
        <taxon>Cyanobacteriota</taxon>
        <taxon>Cyanophyceae</taxon>
        <taxon>Coleofasciculales</taxon>
        <taxon>Coleofasciculaceae</taxon>
        <taxon>Allocoleopsis</taxon>
        <taxon>Allocoleopsis franciscana</taxon>
    </lineage>
</organism>
<sequence>MTAVLKKLTSVALMLSLTVGAFIVLAISVVVMTAESLVSSLFSPAKAAKKKSLKERSIGEKGVSRESQSRSRLGTSS</sequence>
<keyword evidence="2" id="KW-0472">Membrane</keyword>
<dbReference type="Proteomes" id="UP000010471">
    <property type="component" value="Chromosome"/>
</dbReference>
<evidence type="ECO:0000256" key="2">
    <source>
        <dbReference type="SAM" id="Phobius"/>
    </source>
</evidence>
<dbReference type="AlphaFoldDB" id="K9WD40"/>
<feature type="transmembrane region" description="Helical" evidence="2">
    <location>
        <begin position="12"/>
        <end position="34"/>
    </location>
</feature>
<accession>K9WD40</accession>
<proteinExistence type="predicted"/>
<evidence type="ECO:0000313" key="4">
    <source>
        <dbReference type="Proteomes" id="UP000010471"/>
    </source>
</evidence>
<dbReference type="EMBL" id="CP003630">
    <property type="protein sequence ID" value="AFZ17721.1"/>
    <property type="molecule type" value="Genomic_DNA"/>
</dbReference>
<keyword evidence="4" id="KW-1185">Reference proteome</keyword>
<protein>
    <submittedName>
        <fullName evidence="3">Uncharacterized protein</fullName>
    </submittedName>
</protein>
<keyword evidence="2" id="KW-1133">Transmembrane helix</keyword>
<dbReference type="RefSeq" id="WP_015181873.1">
    <property type="nucleotide sequence ID" value="NC_019738.1"/>
</dbReference>
<feature type="region of interest" description="Disordered" evidence="1">
    <location>
        <begin position="46"/>
        <end position="77"/>
    </location>
</feature>
<reference evidence="3 4" key="1">
    <citation type="submission" date="2012-06" db="EMBL/GenBank/DDBJ databases">
        <title>Finished chromosome of genome of Microcoleus sp. PCC 7113.</title>
        <authorList>
            <consortium name="US DOE Joint Genome Institute"/>
            <person name="Gugger M."/>
            <person name="Coursin T."/>
            <person name="Rippka R."/>
            <person name="Tandeau De Marsac N."/>
            <person name="Huntemann M."/>
            <person name="Wei C.-L."/>
            <person name="Han J."/>
            <person name="Detter J.C."/>
            <person name="Han C."/>
            <person name="Tapia R."/>
            <person name="Chen A."/>
            <person name="Kyrpides N."/>
            <person name="Mavromatis K."/>
            <person name="Markowitz V."/>
            <person name="Szeto E."/>
            <person name="Ivanova N."/>
            <person name="Pagani I."/>
            <person name="Pati A."/>
            <person name="Goodwin L."/>
            <person name="Nordberg H.P."/>
            <person name="Cantor M.N."/>
            <person name="Hua S.X."/>
            <person name="Woyke T."/>
            <person name="Kerfeld C.A."/>
        </authorList>
    </citation>
    <scope>NUCLEOTIDE SEQUENCE [LARGE SCALE GENOMIC DNA]</scope>
    <source>
        <strain evidence="3 4">PCC 7113</strain>
    </source>
</reference>
<gene>
    <name evidence="3" type="ORF">Mic7113_1865</name>
</gene>
<evidence type="ECO:0000256" key="1">
    <source>
        <dbReference type="SAM" id="MobiDB-lite"/>
    </source>
</evidence>
<name>K9WD40_9CYAN</name>
<feature type="compositionally biased region" description="Basic and acidic residues" evidence="1">
    <location>
        <begin position="54"/>
        <end position="69"/>
    </location>
</feature>
<dbReference type="KEGG" id="mic:Mic7113_1865"/>
<keyword evidence="2" id="KW-0812">Transmembrane</keyword>